<feature type="region of interest" description="Disordered" evidence="2">
    <location>
        <begin position="82"/>
        <end position="108"/>
    </location>
</feature>
<feature type="region of interest" description="Disordered" evidence="2">
    <location>
        <begin position="1"/>
        <end position="21"/>
    </location>
</feature>
<accession>A0A8E5MK77</accession>
<evidence type="ECO:0008006" key="5">
    <source>
        <dbReference type="Google" id="ProtNLM"/>
    </source>
</evidence>
<organism evidence="3 4">
    <name type="scientific">Ustilaginoidea virens</name>
    <name type="common">Rice false smut fungus</name>
    <name type="synonym">Villosiclava virens</name>
    <dbReference type="NCBI Taxonomy" id="1159556"/>
    <lineage>
        <taxon>Eukaryota</taxon>
        <taxon>Fungi</taxon>
        <taxon>Dikarya</taxon>
        <taxon>Ascomycota</taxon>
        <taxon>Pezizomycotina</taxon>
        <taxon>Sordariomycetes</taxon>
        <taxon>Hypocreomycetidae</taxon>
        <taxon>Hypocreales</taxon>
        <taxon>Clavicipitaceae</taxon>
        <taxon>Ustilaginoidea</taxon>
    </lineage>
</organism>
<sequence length="252" mass="27379">MTTPAQKANLARIRDNQRRSRARRREYLQELEQRLRVCELQGVEASAEVQMAARRVANENRQLRELLNRCGVSEEVIAHFLQGGTGPADNPDSVQGQPPQLGEGGPASHSLQQLMLPRRAAHLESGIQLALPSQSSREASIASGSTTNSSVWEPTMTAYSHHPQQLGVSSSSMGPSDPHQYSPSVFPAQPTSAQTNLFHTSPVGNLMNDPRHGLATTQPISIDNRAAMGYHFQINPFNDPTNRYGPPGGGSC</sequence>
<dbReference type="RefSeq" id="XP_043000254.1">
    <property type="nucleotide sequence ID" value="XM_043144319.1"/>
</dbReference>
<gene>
    <name evidence="3" type="ORF">UV8b_06822</name>
</gene>
<evidence type="ECO:0000313" key="3">
    <source>
        <dbReference type="EMBL" id="QUC22581.1"/>
    </source>
</evidence>
<keyword evidence="1" id="KW-0175">Coiled coil</keyword>
<dbReference type="GeneID" id="66067599"/>
<proteinExistence type="predicted"/>
<protein>
    <recommendedName>
        <fullName evidence="5">BZIP domain-containing protein</fullName>
    </recommendedName>
</protein>
<reference evidence="3" key="1">
    <citation type="submission" date="2020-03" db="EMBL/GenBank/DDBJ databases">
        <title>A mixture of massive structural variations and highly conserved coding sequences in Ustilaginoidea virens genome.</title>
        <authorList>
            <person name="Zhang K."/>
            <person name="Zhao Z."/>
            <person name="Zhang Z."/>
            <person name="Li Y."/>
            <person name="Hsiang T."/>
            <person name="Sun W."/>
        </authorList>
    </citation>
    <scope>NUCLEOTIDE SEQUENCE</scope>
    <source>
        <strain evidence="3">UV-8b</strain>
    </source>
</reference>
<dbReference type="Proteomes" id="UP000027002">
    <property type="component" value="Chromosome 5"/>
</dbReference>
<dbReference type="PANTHER" id="PTHR42070:SF1">
    <property type="entry name" value="FILAMENT ASSOCIATED PROTEIN, PUTATIVE (AFU_ORTHOLOGUE AFUA_8G06630)-RELATED"/>
    <property type="match status" value="1"/>
</dbReference>
<dbReference type="KEGG" id="uvi:66067599"/>
<feature type="region of interest" description="Disordered" evidence="2">
    <location>
        <begin position="164"/>
        <end position="184"/>
    </location>
</feature>
<dbReference type="AlphaFoldDB" id="A0A8E5MK77"/>
<dbReference type="EMBL" id="CP072757">
    <property type="protein sequence ID" value="QUC22581.1"/>
    <property type="molecule type" value="Genomic_DNA"/>
</dbReference>
<dbReference type="PANTHER" id="PTHR42070">
    <property type="entry name" value="FILAMENT ASSOCIATED PROTEIN, PUTATIVE (AFU_ORTHOLOGUE AFUA_8G06630)-RELATED"/>
    <property type="match status" value="1"/>
</dbReference>
<evidence type="ECO:0000256" key="2">
    <source>
        <dbReference type="SAM" id="MobiDB-lite"/>
    </source>
</evidence>
<feature type="coiled-coil region" evidence="1">
    <location>
        <begin position="28"/>
        <end position="69"/>
    </location>
</feature>
<name>A0A8E5MK77_USTVR</name>
<evidence type="ECO:0000256" key="1">
    <source>
        <dbReference type="SAM" id="Coils"/>
    </source>
</evidence>
<evidence type="ECO:0000313" key="4">
    <source>
        <dbReference type="Proteomes" id="UP000027002"/>
    </source>
</evidence>
<keyword evidence="4" id="KW-1185">Reference proteome</keyword>
<dbReference type="OrthoDB" id="4505928at2759"/>